<dbReference type="Pfam" id="PF12802">
    <property type="entry name" value="MarR_2"/>
    <property type="match status" value="1"/>
</dbReference>
<feature type="domain" description="HTH marR-type" evidence="1">
    <location>
        <begin position="6"/>
        <end position="139"/>
    </location>
</feature>
<dbReference type="InterPro" id="IPR000835">
    <property type="entry name" value="HTH_MarR-typ"/>
</dbReference>
<protein>
    <recommendedName>
        <fullName evidence="1">HTH marR-type domain-containing protein</fullName>
    </recommendedName>
</protein>
<gene>
    <name evidence="2" type="ORF">BC343_20385</name>
</gene>
<reference evidence="2 3" key="1">
    <citation type="submission" date="2016-07" db="EMBL/GenBank/DDBJ databases">
        <title>Genomic analysis of zinc-resistant bacterium Mucilaginibacter pedocola TBZ30.</title>
        <authorList>
            <person name="Huang J."/>
            <person name="Tang J."/>
        </authorList>
    </citation>
    <scope>NUCLEOTIDE SEQUENCE [LARGE SCALE GENOMIC DNA]</scope>
    <source>
        <strain evidence="2 3">TBZ30</strain>
    </source>
</reference>
<dbReference type="PRINTS" id="PR00598">
    <property type="entry name" value="HTHMARR"/>
</dbReference>
<name>A0A1S9PK63_9SPHI</name>
<dbReference type="Gene3D" id="1.10.10.10">
    <property type="entry name" value="Winged helix-like DNA-binding domain superfamily/Winged helix DNA-binding domain"/>
    <property type="match status" value="1"/>
</dbReference>
<dbReference type="InterPro" id="IPR036390">
    <property type="entry name" value="WH_DNA-bd_sf"/>
</dbReference>
<dbReference type="PROSITE" id="PS50995">
    <property type="entry name" value="HTH_MARR_2"/>
    <property type="match status" value="1"/>
</dbReference>
<dbReference type="RefSeq" id="WP_078346623.1">
    <property type="nucleotide sequence ID" value="NZ_MBTF01000002.1"/>
</dbReference>
<dbReference type="AlphaFoldDB" id="A0A1S9PK63"/>
<evidence type="ECO:0000313" key="2">
    <source>
        <dbReference type="EMBL" id="OOQ61341.1"/>
    </source>
</evidence>
<dbReference type="InterPro" id="IPR036388">
    <property type="entry name" value="WH-like_DNA-bd_sf"/>
</dbReference>
<organism evidence="2 3">
    <name type="scientific">Mucilaginibacter pedocola</name>
    <dbReference type="NCBI Taxonomy" id="1792845"/>
    <lineage>
        <taxon>Bacteria</taxon>
        <taxon>Pseudomonadati</taxon>
        <taxon>Bacteroidota</taxon>
        <taxon>Sphingobacteriia</taxon>
        <taxon>Sphingobacteriales</taxon>
        <taxon>Sphingobacteriaceae</taxon>
        <taxon>Mucilaginibacter</taxon>
    </lineage>
</organism>
<dbReference type="OrthoDB" id="9804055at2"/>
<dbReference type="InterPro" id="IPR052526">
    <property type="entry name" value="HTH-type_Bedaq_tolerance"/>
</dbReference>
<dbReference type="Proteomes" id="UP000189739">
    <property type="component" value="Unassembled WGS sequence"/>
</dbReference>
<comment type="caution">
    <text evidence="2">The sequence shown here is derived from an EMBL/GenBank/DDBJ whole genome shotgun (WGS) entry which is preliminary data.</text>
</comment>
<dbReference type="EMBL" id="MBTF01000002">
    <property type="protein sequence ID" value="OOQ61341.1"/>
    <property type="molecule type" value="Genomic_DNA"/>
</dbReference>
<dbReference type="GO" id="GO:0003700">
    <property type="term" value="F:DNA-binding transcription factor activity"/>
    <property type="evidence" value="ECO:0007669"/>
    <property type="project" value="InterPro"/>
</dbReference>
<evidence type="ECO:0000313" key="3">
    <source>
        <dbReference type="Proteomes" id="UP000189739"/>
    </source>
</evidence>
<keyword evidence="3" id="KW-1185">Reference proteome</keyword>
<accession>A0A1S9PK63</accession>
<dbReference type="SMART" id="SM00347">
    <property type="entry name" value="HTH_MARR"/>
    <property type="match status" value="1"/>
</dbReference>
<proteinExistence type="predicted"/>
<evidence type="ECO:0000259" key="1">
    <source>
        <dbReference type="PROSITE" id="PS50995"/>
    </source>
</evidence>
<dbReference type="PANTHER" id="PTHR39515">
    <property type="entry name" value="CONSERVED PROTEIN"/>
    <property type="match status" value="1"/>
</dbReference>
<dbReference type="PANTHER" id="PTHR39515:SF2">
    <property type="entry name" value="HTH-TYPE TRANSCRIPTIONAL REGULATOR RV0880"/>
    <property type="match status" value="1"/>
</dbReference>
<dbReference type="SUPFAM" id="SSF46785">
    <property type="entry name" value="Winged helix' DNA-binding domain"/>
    <property type="match status" value="1"/>
</dbReference>
<sequence length="144" mass="16270">MASIDNEQLAAELRTVITRLVKKLRKKSEVGSQLSLTQRSTLAMLYQSEMLPSELAAQEKITNQSMSQVLNHLDELGLINRKPSETDKRKVLVSISEQGVSLLLQMREERNHWLARAIAETCFPPEQEALLKAIGPLTKILDFE</sequence>
<dbReference type="STRING" id="1792845.BC343_20385"/>